<protein>
    <submittedName>
        <fullName evidence="2">Uncharacterized protein</fullName>
    </submittedName>
</protein>
<evidence type="ECO:0000313" key="2">
    <source>
        <dbReference type="EMBL" id="RYO92631.1"/>
    </source>
</evidence>
<evidence type="ECO:0000256" key="1">
    <source>
        <dbReference type="SAM" id="MobiDB-lite"/>
    </source>
</evidence>
<feature type="region of interest" description="Disordered" evidence="1">
    <location>
        <begin position="1"/>
        <end position="41"/>
    </location>
</feature>
<dbReference type="Proteomes" id="UP000294003">
    <property type="component" value="Unassembled WGS sequence"/>
</dbReference>
<gene>
    <name evidence="2" type="ORF">DL762_001534</name>
</gene>
<proteinExistence type="predicted"/>
<dbReference type="EMBL" id="QJNS01000025">
    <property type="protein sequence ID" value="RYO92631.1"/>
    <property type="molecule type" value="Genomic_DNA"/>
</dbReference>
<name>A0ABY0HG02_9PEZI</name>
<sequence>MLVHLGNIEPQHIIDEMSSNDSKSTENKPAESKPVEDKDALDALEAEAKEFDKASFATLPSITSANRNFRMPKSIAF</sequence>
<keyword evidence="3" id="KW-1185">Reference proteome</keyword>
<evidence type="ECO:0000313" key="3">
    <source>
        <dbReference type="Proteomes" id="UP000294003"/>
    </source>
</evidence>
<reference evidence="2 3" key="1">
    <citation type="submission" date="2018-06" db="EMBL/GenBank/DDBJ databases">
        <title>Complete Genomes of Monosporascus.</title>
        <authorList>
            <person name="Robinson A.J."/>
            <person name="Natvig D.O."/>
        </authorList>
    </citation>
    <scope>NUCLEOTIDE SEQUENCE [LARGE SCALE GENOMIC DNA]</scope>
    <source>
        <strain evidence="2 3">CBS 609.92</strain>
    </source>
</reference>
<comment type="caution">
    <text evidence="2">The sequence shown here is derived from an EMBL/GenBank/DDBJ whole genome shotgun (WGS) entry which is preliminary data.</text>
</comment>
<organism evidence="2 3">
    <name type="scientific">Monosporascus cannonballus</name>
    <dbReference type="NCBI Taxonomy" id="155416"/>
    <lineage>
        <taxon>Eukaryota</taxon>
        <taxon>Fungi</taxon>
        <taxon>Dikarya</taxon>
        <taxon>Ascomycota</taxon>
        <taxon>Pezizomycotina</taxon>
        <taxon>Sordariomycetes</taxon>
        <taxon>Xylariomycetidae</taxon>
        <taxon>Xylariales</taxon>
        <taxon>Xylariales incertae sedis</taxon>
        <taxon>Monosporascus</taxon>
    </lineage>
</organism>
<feature type="compositionally biased region" description="Basic and acidic residues" evidence="1">
    <location>
        <begin position="23"/>
        <end position="41"/>
    </location>
</feature>
<accession>A0ABY0HG02</accession>